<sequence length="273" mass="30899">MKNNIETTGERLIEETYITTHSGYVIYLFHKASYELALPYCKDKKVIDLGCGSGYGSTFITKVSKNYTGVDVSNEAVLYAQERYGNNNTTFMKISSSEPLPFSDNSFDTALSFQVIEHVKLPDSYLQEAKRILKPNGTLIIITPDKANRLLCIQQPWNRWHLVEYSLDELKALAGKQFKIAKATRMGAIPEIANVELNRCKKIKWVTLILTLKIYPTRVRVAFLNALHNIISLLPKKKKHLNIETPLYTSDGIKLGVPSKESINLVVICKKTN</sequence>
<dbReference type="SUPFAM" id="SSF53335">
    <property type="entry name" value="S-adenosyl-L-methionine-dependent methyltransferases"/>
    <property type="match status" value="1"/>
</dbReference>
<dbReference type="HOGENOM" id="CLU_1026464_0_0_6"/>
<evidence type="ECO:0000259" key="1">
    <source>
        <dbReference type="Pfam" id="PF08241"/>
    </source>
</evidence>
<dbReference type="PANTHER" id="PTHR43464:SF92">
    <property type="entry name" value="SLR1071 PROTEIN"/>
    <property type="match status" value="1"/>
</dbReference>
<gene>
    <name evidence="2" type="ORF">MED297_03452</name>
</gene>
<dbReference type="Pfam" id="PF08241">
    <property type="entry name" value="Methyltransf_11"/>
    <property type="match status" value="1"/>
</dbReference>
<name>A4BKF0_9GAMM</name>
<feature type="domain" description="Methyltransferase type 11" evidence="1">
    <location>
        <begin position="48"/>
        <end position="141"/>
    </location>
</feature>
<dbReference type="Gene3D" id="3.40.50.150">
    <property type="entry name" value="Vaccinia Virus protein VP39"/>
    <property type="match status" value="1"/>
</dbReference>
<organism evidence="2 3">
    <name type="scientific">Reinekea blandensis MED297</name>
    <dbReference type="NCBI Taxonomy" id="314283"/>
    <lineage>
        <taxon>Bacteria</taxon>
        <taxon>Pseudomonadati</taxon>
        <taxon>Pseudomonadota</taxon>
        <taxon>Gammaproteobacteria</taxon>
        <taxon>Oceanospirillales</taxon>
        <taxon>Saccharospirillaceae</taxon>
        <taxon>Reinekea</taxon>
    </lineage>
</organism>
<dbReference type="AlphaFoldDB" id="A4BKF0"/>
<comment type="caution">
    <text evidence="2">The sequence shown here is derived from an EMBL/GenBank/DDBJ whole genome shotgun (WGS) entry which is preliminary data.</text>
</comment>
<dbReference type="RefSeq" id="WP_008047439.1">
    <property type="nucleotide sequence ID" value="NZ_CH724154.1"/>
</dbReference>
<dbReference type="InterPro" id="IPR013216">
    <property type="entry name" value="Methyltransf_11"/>
</dbReference>
<dbReference type="GO" id="GO:0008757">
    <property type="term" value="F:S-adenosylmethionine-dependent methyltransferase activity"/>
    <property type="evidence" value="ECO:0007669"/>
    <property type="project" value="InterPro"/>
</dbReference>
<dbReference type="STRING" id="314283.MED297_03452"/>
<evidence type="ECO:0000313" key="2">
    <source>
        <dbReference type="EMBL" id="EAR07397.1"/>
    </source>
</evidence>
<dbReference type="CDD" id="cd02440">
    <property type="entry name" value="AdoMet_MTases"/>
    <property type="match status" value="1"/>
</dbReference>
<dbReference type="OrthoDB" id="9772751at2"/>
<keyword evidence="3" id="KW-1185">Reference proteome</keyword>
<evidence type="ECO:0000313" key="3">
    <source>
        <dbReference type="Proteomes" id="UP000005953"/>
    </source>
</evidence>
<protein>
    <submittedName>
        <fullName evidence="2">Putative glycosyltransferase</fullName>
    </submittedName>
</protein>
<accession>A4BKF0</accession>
<dbReference type="InterPro" id="IPR029063">
    <property type="entry name" value="SAM-dependent_MTases_sf"/>
</dbReference>
<dbReference type="Proteomes" id="UP000005953">
    <property type="component" value="Unassembled WGS sequence"/>
</dbReference>
<dbReference type="EMBL" id="AAOE01000044">
    <property type="protein sequence ID" value="EAR07397.1"/>
    <property type="molecule type" value="Genomic_DNA"/>
</dbReference>
<proteinExistence type="predicted"/>
<keyword evidence="2" id="KW-0808">Transferase</keyword>
<reference evidence="2 3" key="1">
    <citation type="submission" date="2006-02" db="EMBL/GenBank/DDBJ databases">
        <authorList>
            <person name="Pinhassi J."/>
            <person name="Pedros-Alio C."/>
            <person name="Ferriera S."/>
            <person name="Johnson J."/>
            <person name="Kravitz S."/>
            <person name="Halpern A."/>
            <person name="Remington K."/>
            <person name="Beeson K."/>
            <person name="Tran B."/>
            <person name="Rogers Y.-H."/>
            <person name="Friedman R."/>
            <person name="Venter J.C."/>
        </authorList>
    </citation>
    <scope>NUCLEOTIDE SEQUENCE [LARGE SCALE GENOMIC DNA]</scope>
    <source>
        <strain evidence="2 3">MED297</strain>
    </source>
</reference>
<dbReference type="PANTHER" id="PTHR43464">
    <property type="entry name" value="METHYLTRANSFERASE"/>
    <property type="match status" value="1"/>
</dbReference>